<evidence type="ECO:0000313" key="2">
    <source>
        <dbReference type="EMBL" id="RSL54595.1"/>
    </source>
</evidence>
<feature type="region of interest" description="Disordered" evidence="1">
    <location>
        <begin position="248"/>
        <end position="269"/>
    </location>
</feature>
<comment type="caution">
    <text evidence="2">The sequence shown here is derived from an EMBL/GenBank/DDBJ whole genome shotgun (WGS) entry which is preliminary data.</text>
</comment>
<name>A0A428PNL6_9HYPO</name>
<dbReference type="Proteomes" id="UP000288168">
    <property type="component" value="Unassembled WGS sequence"/>
</dbReference>
<dbReference type="EMBL" id="NKCI01000109">
    <property type="protein sequence ID" value="RSL54595.1"/>
    <property type="molecule type" value="Genomic_DNA"/>
</dbReference>
<feature type="compositionally biased region" description="Basic and acidic residues" evidence="1">
    <location>
        <begin position="250"/>
        <end position="265"/>
    </location>
</feature>
<proteinExistence type="predicted"/>
<organism evidence="2 3">
    <name type="scientific">Fusarium duplospermum</name>
    <dbReference type="NCBI Taxonomy" id="1325734"/>
    <lineage>
        <taxon>Eukaryota</taxon>
        <taxon>Fungi</taxon>
        <taxon>Dikarya</taxon>
        <taxon>Ascomycota</taxon>
        <taxon>Pezizomycotina</taxon>
        <taxon>Sordariomycetes</taxon>
        <taxon>Hypocreomycetidae</taxon>
        <taxon>Hypocreales</taxon>
        <taxon>Nectriaceae</taxon>
        <taxon>Fusarium</taxon>
        <taxon>Fusarium solani species complex</taxon>
    </lineage>
</organism>
<protein>
    <submittedName>
        <fullName evidence="2">Uncharacterized protein</fullName>
    </submittedName>
</protein>
<gene>
    <name evidence="2" type="ORF">CEP54_009804</name>
</gene>
<evidence type="ECO:0000256" key="1">
    <source>
        <dbReference type="SAM" id="MobiDB-lite"/>
    </source>
</evidence>
<sequence>MANSSRLDRVYAQLLCNHPYGWALFKKVTTKDIFPGVCGFFDTDGDWHPLVNLNDPSSLADSNMTVPGTGIGKRREPESMVWGPKQSGSTSSNSIGSTVGTSLVVAPVEASVTVSFESSDDKGAVLITESPVWKNQIGDEREALQWMAENTDVMLRRYGDIIKRHGIWIVAKTYSTRRCAIAVMTSQASAVEIGLGADVQGLLTLKPESRWTKNTGSSCTELHEDGSGVVAFMSGIYFSQKPLRSKLRHTRDQHQQRNKIFRGEEGQGDENILDVDGDVELHVQHYPPLAER</sequence>
<reference evidence="2 3" key="1">
    <citation type="submission" date="2017-06" db="EMBL/GenBank/DDBJ databases">
        <title>Comparative genomic analysis of Ambrosia Fusariam Clade fungi.</title>
        <authorList>
            <person name="Stajich J.E."/>
            <person name="Carrillo J."/>
            <person name="Kijimoto T."/>
            <person name="Eskalen A."/>
            <person name="O'Donnell K."/>
            <person name="Kasson M."/>
        </authorList>
    </citation>
    <scope>NUCLEOTIDE SEQUENCE [LARGE SCALE GENOMIC DNA]</scope>
    <source>
        <strain evidence="2 3">NRRL62584</strain>
    </source>
</reference>
<feature type="region of interest" description="Disordered" evidence="1">
    <location>
        <begin position="69"/>
        <end position="94"/>
    </location>
</feature>
<accession>A0A428PNL6</accession>
<dbReference type="OrthoDB" id="2883672at2759"/>
<dbReference type="AlphaFoldDB" id="A0A428PNL6"/>
<keyword evidence="3" id="KW-1185">Reference proteome</keyword>
<evidence type="ECO:0000313" key="3">
    <source>
        <dbReference type="Proteomes" id="UP000288168"/>
    </source>
</evidence>